<dbReference type="EMBL" id="JARBDR010000506">
    <property type="protein sequence ID" value="KAJ8311298.1"/>
    <property type="molecule type" value="Genomic_DNA"/>
</dbReference>
<accession>A0ABQ9F1M0</accession>
<feature type="domain" description="DUF6589" evidence="2">
    <location>
        <begin position="82"/>
        <end position="334"/>
    </location>
</feature>
<dbReference type="InterPro" id="IPR046496">
    <property type="entry name" value="DUF6589"/>
</dbReference>
<sequence>DNGTEDLDVTIPACDSDSPAEDTQQLVEKHPGYCFVWDNVQVLSHVRHQTSEKQNKLHLWALAFACRNRIGFRHLSEQDTRQATTMSLHLFLPEQDDYEKLRARMIVIDMRILKKYLQIFADCEVNQHIPHDYSEESSKRSRIINLGIFDHNPSTTACVISIMNRLHMYIPRLGENHFFPVLCHGDGLSVERMRDAKAARAASATKERRLESLEPVPQEFHKRCIILQDLFDDMYSSSSGADRGTLFHIRNNFNHRNVTKSVGNCFNHAVDLLEFSTEGLVILLAMQICGITKKSSSGVIPPDKKLDEYLSEVAEEVVSTVWHQVPLDDIYQVLDSDDPEEDLDDDESEYFEFCFCKDGPKWFCEVCTNHKLKQVKEDYVYQYSCALL</sequence>
<organism evidence="3 4">
    <name type="scientific">Tegillarca granosa</name>
    <name type="common">Malaysian cockle</name>
    <name type="synonym">Anadara granosa</name>
    <dbReference type="NCBI Taxonomy" id="220873"/>
    <lineage>
        <taxon>Eukaryota</taxon>
        <taxon>Metazoa</taxon>
        <taxon>Spiralia</taxon>
        <taxon>Lophotrochozoa</taxon>
        <taxon>Mollusca</taxon>
        <taxon>Bivalvia</taxon>
        <taxon>Autobranchia</taxon>
        <taxon>Pteriomorphia</taxon>
        <taxon>Arcoida</taxon>
        <taxon>Arcoidea</taxon>
        <taxon>Arcidae</taxon>
        <taxon>Tegillarca</taxon>
    </lineage>
</organism>
<reference evidence="3 4" key="1">
    <citation type="submission" date="2022-12" db="EMBL/GenBank/DDBJ databases">
        <title>Chromosome-level genome of Tegillarca granosa.</title>
        <authorList>
            <person name="Kim J."/>
        </authorList>
    </citation>
    <scope>NUCLEOTIDE SEQUENCE [LARGE SCALE GENOMIC DNA]</scope>
    <source>
        <strain evidence="3">Teg-2019</strain>
        <tissue evidence="3">Adductor muscle</tissue>
    </source>
</reference>
<gene>
    <name evidence="3" type="ORF">KUTeg_011150</name>
</gene>
<comment type="caution">
    <text evidence="3">The sequence shown here is derived from an EMBL/GenBank/DDBJ whole genome shotgun (WGS) entry which is preliminary data.</text>
</comment>
<protein>
    <recommendedName>
        <fullName evidence="2">DUF6589 domain-containing protein</fullName>
    </recommendedName>
</protein>
<evidence type="ECO:0000313" key="4">
    <source>
        <dbReference type="Proteomes" id="UP001217089"/>
    </source>
</evidence>
<feature type="region of interest" description="Disordered" evidence="1">
    <location>
        <begin position="1"/>
        <end position="20"/>
    </location>
</feature>
<keyword evidence="4" id="KW-1185">Reference proteome</keyword>
<dbReference type="Proteomes" id="UP001217089">
    <property type="component" value="Unassembled WGS sequence"/>
</dbReference>
<name>A0ABQ9F1M0_TEGGR</name>
<dbReference type="Pfam" id="PF20231">
    <property type="entry name" value="DUF6589"/>
    <property type="match status" value="1"/>
</dbReference>
<evidence type="ECO:0000256" key="1">
    <source>
        <dbReference type="SAM" id="MobiDB-lite"/>
    </source>
</evidence>
<feature type="non-terminal residue" evidence="3">
    <location>
        <position position="1"/>
    </location>
</feature>
<evidence type="ECO:0000259" key="2">
    <source>
        <dbReference type="Pfam" id="PF20231"/>
    </source>
</evidence>
<evidence type="ECO:0000313" key="3">
    <source>
        <dbReference type="EMBL" id="KAJ8311298.1"/>
    </source>
</evidence>
<proteinExistence type="predicted"/>